<protein>
    <submittedName>
        <fullName evidence="2">Uncharacterized protein</fullName>
    </submittedName>
</protein>
<organism evidence="2 3">
    <name type="scientific">Methyloligella halotolerans</name>
    <dbReference type="NCBI Taxonomy" id="1177755"/>
    <lineage>
        <taxon>Bacteria</taxon>
        <taxon>Pseudomonadati</taxon>
        <taxon>Pseudomonadota</taxon>
        <taxon>Alphaproteobacteria</taxon>
        <taxon>Hyphomicrobiales</taxon>
        <taxon>Hyphomicrobiaceae</taxon>
        <taxon>Methyloligella</taxon>
    </lineage>
</organism>
<dbReference type="Proteomes" id="UP000095087">
    <property type="component" value="Unassembled WGS sequence"/>
</dbReference>
<evidence type="ECO:0000256" key="1">
    <source>
        <dbReference type="SAM" id="Phobius"/>
    </source>
</evidence>
<feature type="transmembrane region" description="Helical" evidence="1">
    <location>
        <begin position="66"/>
        <end position="94"/>
    </location>
</feature>
<evidence type="ECO:0000313" key="2">
    <source>
        <dbReference type="EMBL" id="ODA66582.1"/>
    </source>
</evidence>
<dbReference type="RefSeq" id="WP_069095563.1">
    <property type="nucleotide sequence ID" value="NZ_MASI01000006.1"/>
</dbReference>
<comment type="caution">
    <text evidence="2">The sequence shown here is derived from an EMBL/GenBank/DDBJ whole genome shotgun (WGS) entry which is preliminary data.</text>
</comment>
<gene>
    <name evidence="2" type="ORF">A7A08_02349</name>
</gene>
<dbReference type="STRING" id="1177755.A7A08_02349"/>
<sequence>MFNPQNQFRKPGGGPMGSVDGTAKVLGFVVAVLATPTIYDLTVAYFSRVIVNGYGSEFLDLFQLGWFGVLGLLTYNIARVAIAPALLMAGTALAMRLI</sequence>
<evidence type="ECO:0000313" key="3">
    <source>
        <dbReference type="Proteomes" id="UP000095087"/>
    </source>
</evidence>
<reference evidence="2 3" key="1">
    <citation type="submission" date="2016-07" db="EMBL/GenBank/DDBJ databases">
        <title>Draft genome sequence of Methyloligella halotolerans C2T (VKM B-2706T=CCUG 61687T=DSM 25045T), a halotolerant polyhydroxybutyrate accumulating methylotroph.</title>
        <authorList>
            <person name="Vasilenko O.V."/>
            <person name="Doronina N.V."/>
            <person name="Poroshina M.N."/>
            <person name="Tarlachkov S.V."/>
            <person name="Trotsenko Y.A."/>
        </authorList>
    </citation>
    <scope>NUCLEOTIDE SEQUENCE [LARGE SCALE GENOMIC DNA]</scope>
    <source>
        <strain evidence="2 3">VKM B-2706</strain>
    </source>
</reference>
<name>A0A1E2RWR1_9HYPH</name>
<keyword evidence="1" id="KW-0812">Transmembrane</keyword>
<keyword evidence="1" id="KW-1133">Transmembrane helix</keyword>
<keyword evidence="1" id="KW-0472">Membrane</keyword>
<dbReference type="EMBL" id="MASI01000006">
    <property type="protein sequence ID" value="ODA66582.1"/>
    <property type="molecule type" value="Genomic_DNA"/>
</dbReference>
<dbReference type="AlphaFoldDB" id="A0A1E2RWR1"/>
<feature type="transmembrane region" description="Helical" evidence="1">
    <location>
        <begin position="25"/>
        <end position="46"/>
    </location>
</feature>
<accession>A0A1E2RWR1</accession>
<keyword evidence="3" id="KW-1185">Reference proteome</keyword>
<proteinExistence type="predicted"/>